<proteinExistence type="predicted"/>
<organism evidence="1 2">
    <name type="scientific">Bordetella genomosp. 1</name>
    <dbReference type="NCBI Taxonomy" id="1395607"/>
    <lineage>
        <taxon>Bacteria</taxon>
        <taxon>Pseudomonadati</taxon>
        <taxon>Pseudomonadota</taxon>
        <taxon>Betaproteobacteria</taxon>
        <taxon>Burkholderiales</taxon>
        <taxon>Alcaligenaceae</taxon>
        <taxon>Bordetella</taxon>
    </lineage>
</organism>
<sequence length="162" mass="18390">MLLSFSTIESFSASVAFSMPQHERFQAFDFKQYCATKRFWGKLEMLCAAIPYTIDRSQGLFQSIGEMQQWRNLVAHASPYEIEETPIGDPLQTPKLHTPFHSKEYTRKVSLKCAQKFYATAYDYIVLITTETGIDPRASATYVVGSTNADAHRLSSAMAKRQ</sequence>
<evidence type="ECO:0000313" key="2">
    <source>
        <dbReference type="Proteomes" id="UP000217005"/>
    </source>
</evidence>
<evidence type="ECO:0000313" key="1">
    <source>
        <dbReference type="EMBL" id="OZI28917.1"/>
    </source>
</evidence>
<comment type="caution">
    <text evidence="1">The sequence shown here is derived from an EMBL/GenBank/DDBJ whole genome shotgun (WGS) entry which is preliminary data.</text>
</comment>
<name>A0A261RVX5_9BORD</name>
<dbReference type="Proteomes" id="UP000217005">
    <property type="component" value="Unassembled WGS sequence"/>
</dbReference>
<dbReference type="AlphaFoldDB" id="A0A261RVX5"/>
<reference evidence="1 2" key="1">
    <citation type="submission" date="2017-05" db="EMBL/GenBank/DDBJ databases">
        <title>Complete and WGS of Bordetella genogroups.</title>
        <authorList>
            <person name="Spilker T."/>
            <person name="LiPuma J."/>
        </authorList>
    </citation>
    <scope>NUCLEOTIDE SEQUENCE [LARGE SCALE GENOMIC DNA]</scope>
    <source>
        <strain evidence="1 2">AU17610</strain>
    </source>
</reference>
<dbReference type="EMBL" id="NEVL01000006">
    <property type="protein sequence ID" value="OZI28917.1"/>
    <property type="molecule type" value="Genomic_DNA"/>
</dbReference>
<protein>
    <submittedName>
        <fullName evidence="1">Uncharacterized protein</fullName>
    </submittedName>
</protein>
<accession>A0A261RVX5</accession>
<gene>
    <name evidence="1" type="ORF">CEG14_23630</name>
</gene>